<reference evidence="12" key="1">
    <citation type="submission" date="2023-07" db="EMBL/GenBank/DDBJ databases">
        <authorList>
            <consortium name="AG Swart"/>
            <person name="Singh M."/>
            <person name="Singh A."/>
            <person name="Seah K."/>
            <person name="Emmerich C."/>
        </authorList>
    </citation>
    <scope>NUCLEOTIDE SEQUENCE</scope>
    <source>
        <strain evidence="12">DP1</strain>
    </source>
</reference>
<evidence type="ECO:0000313" key="12">
    <source>
        <dbReference type="EMBL" id="CAI2368112.1"/>
    </source>
</evidence>
<evidence type="ECO:0000256" key="7">
    <source>
        <dbReference type="ARBA" id="ARBA00023288"/>
    </source>
</evidence>
<keyword evidence="5 10" id="KW-0472">Membrane</keyword>
<gene>
    <name evidence="12" type="ORF">ECRASSUSDP1_LOCUS9401</name>
</gene>
<evidence type="ECO:0000256" key="8">
    <source>
        <dbReference type="ARBA" id="ARBA00023315"/>
    </source>
</evidence>
<dbReference type="PANTHER" id="PTHR22883">
    <property type="entry name" value="ZINC FINGER DHHC DOMAIN CONTAINING PROTEIN"/>
    <property type="match status" value="1"/>
</dbReference>
<proteinExistence type="inferred from homology"/>
<keyword evidence="6" id="KW-0564">Palmitate</keyword>
<comment type="subcellular location">
    <subcellularLocation>
        <location evidence="1">Endomembrane system</location>
        <topology evidence="1">Multi-pass membrane protein</topology>
    </subcellularLocation>
</comment>
<evidence type="ECO:0000256" key="10">
    <source>
        <dbReference type="RuleBase" id="RU079119"/>
    </source>
</evidence>
<sequence length="263" mass="30120">MPPLSHHCYYCDCCIERHDHHCVWIGTCVGRRTFRSFMLFILSLNLLYCVVMGSQVLVLGCGGMEVWEVVVIGVELGVGVVLWGVNSVYCVFLCGLIWYGYTSNQYLTKSYSEFERNPFSLGCKKNFKRVFCSSRPPSRIDSNITNLPLLKEYGEIIMKTDSSPKISPRDECYKENNSNIIYPQDINDTFIENLPPQPQHRSRANQTILPNPSKLNHTNFSSIGISRDNLSPLDCIPELSLNCITEKDSMQVELQRKKFVKRK</sequence>
<dbReference type="PANTHER" id="PTHR22883:SF43">
    <property type="entry name" value="PALMITOYLTRANSFERASE APP"/>
    <property type="match status" value="1"/>
</dbReference>
<evidence type="ECO:0000256" key="5">
    <source>
        <dbReference type="ARBA" id="ARBA00023136"/>
    </source>
</evidence>
<dbReference type="GO" id="GO:0005783">
    <property type="term" value="C:endoplasmic reticulum"/>
    <property type="evidence" value="ECO:0007669"/>
    <property type="project" value="TreeGrafter"/>
</dbReference>
<comment type="domain">
    <text evidence="10">The DHHC domain is required for palmitoyltransferase activity.</text>
</comment>
<dbReference type="InterPro" id="IPR039859">
    <property type="entry name" value="PFA4/ZDH16/20/ERF2-like"/>
</dbReference>
<evidence type="ECO:0000256" key="1">
    <source>
        <dbReference type="ARBA" id="ARBA00004127"/>
    </source>
</evidence>
<protein>
    <recommendedName>
        <fullName evidence="10">Palmitoyltransferase</fullName>
        <ecNumber evidence="10">2.3.1.225</ecNumber>
    </recommendedName>
</protein>
<keyword evidence="3 10" id="KW-0812">Transmembrane</keyword>
<evidence type="ECO:0000256" key="4">
    <source>
        <dbReference type="ARBA" id="ARBA00022989"/>
    </source>
</evidence>
<feature type="domain" description="Palmitoyltransferase DHHC" evidence="11">
    <location>
        <begin position="2"/>
        <end position="99"/>
    </location>
</feature>
<comment type="caution">
    <text evidence="12">The sequence shown here is derived from an EMBL/GenBank/DDBJ whole genome shotgun (WGS) entry which is preliminary data.</text>
</comment>
<evidence type="ECO:0000313" key="13">
    <source>
        <dbReference type="Proteomes" id="UP001295684"/>
    </source>
</evidence>
<keyword evidence="7" id="KW-0449">Lipoprotein</keyword>
<evidence type="ECO:0000256" key="9">
    <source>
        <dbReference type="ARBA" id="ARBA00048048"/>
    </source>
</evidence>
<dbReference type="EMBL" id="CAMPGE010009238">
    <property type="protein sequence ID" value="CAI2368112.1"/>
    <property type="molecule type" value="Genomic_DNA"/>
</dbReference>
<keyword evidence="8 10" id="KW-0012">Acyltransferase</keyword>
<dbReference type="InterPro" id="IPR001594">
    <property type="entry name" value="Palmitoyltrfase_DHHC"/>
</dbReference>
<organism evidence="12 13">
    <name type="scientific">Euplotes crassus</name>
    <dbReference type="NCBI Taxonomy" id="5936"/>
    <lineage>
        <taxon>Eukaryota</taxon>
        <taxon>Sar</taxon>
        <taxon>Alveolata</taxon>
        <taxon>Ciliophora</taxon>
        <taxon>Intramacronucleata</taxon>
        <taxon>Spirotrichea</taxon>
        <taxon>Hypotrichia</taxon>
        <taxon>Euplotida</taxon>
        <taxon>Euplotidae</taxon>
        <taxon>Moneuplotes</taxon>
    </lineage>
</organism>
<dbReference type="EC" id="2.3.1.225" evidence="10"/>
<comment type="catalytic activity">
    <reaction evidence="9 10">
        <text>L-cysteinyl-[protein] + hexadecanoyl-CoA = S-hexadecanoyl-L-cysteinyl-[protein] + CoA</text>
        <dbReference type="Rhea" id="RHEA:36683"/>
        <dbReference type="Rhea" id="RHEA-COMP:10131"/>
        <dbReference type="Rhea" id="RHEA-COMP:11032"/>
        <dbReference type="ChEBI" id="CHEBI:29950"/>
        <dbReference type="ChEBI" id="CHEBI:57287"/>
        <dbReference type="ChEBI" id="CHEBI:57379"/>
        <dbReference type="ChEBI" id="CHEBI:74151"/>
        <dbReference type="EC" id="2.3.1.225"/>
    </reaction>
</comment>
<name>A0AAD1XED7_EUPCR</name>
<dbReference type="Proteomes" id="UP001295684">
    <property type="component" value="Unassembled WGS sequence"/>
</dbReference>
<keyword evidence="13" id="KW-1185">Reference proteome</keyword>
<dbReference type="GO" id="GO:0006612">
    <property type="term" value="P:protein targeting to membrane"/>
    <property type="evidence" value="ECO:0007669"/>
    <property type="project" value="TreeGrafter"/>
</dbReference>
<dbReference type="Pfam" id="PF01529">
    <property type="entry name" value="DHHC"/>
    <property type="match status" value="1"/>
</dbReference>
<evidence type="ECO:0000256" key="3">
    <source>
        <dbReference type="ARBA" id="ARBA00022692"/>
    </source>
</evidence>
<evidence type="ECO:0000256" key="2">
    <source>
        <dbReference type="ARBA" id="ARBA00022679"/>
    </source>
</evidence>
<evidence type="ECO:0000256" key="6">
    <source>
        <dbReference type="ARBA" id="ARBA00023139"/>
    </source>
</evidence>
<comment type="similarity">
    <text evidence="10">Belongs to the DHHC palmitoyltransferase family.</text>
</comment>
<dbReference type="PROSITE" id="PS50216">
    <property type="entry name" value="DHHC"/>
    <property type="match status" value="1"/>
</dbReference>
<dbReference type="GO" id="GO:0019706">
    <property type="term" value="F:protein-cysteine S-palmitoyltransferase activity"/>
    <property type="evidence" value="ECO:0007669"/>
    <property type="project" value="UniProtKB-EC"/>
</dbReference>
<dbReference type="AlphaFoldDB" id="A0AAD1XED7"/>
<evidence type="ECO:0000259" key="11">
    <source>
        <dbReference type="Pfam" id="PF01529"/>
    </source>
</evidence>
<keyword evidence="2 10" id="KW-0808">Transferase</keyword>
<keyword evidence="4 10" id="KW-1133">Transmembrane helix</keyword>
<accession>A0AAD1XED7</accession>
<feature type="transmembrane region" description="Helical" evidence="10">
    <location>
        <begin position="80"/>
        <end position="101"/>
    </location>
</feature>
<feature type="transmembrane region" description="Helical" evidence="10">
    <location>
        <begin position="37"/>
        <end position="60"/>
    </location>
</feature>
<dbReference type="GO" id="GO:0005794">
    <property type="term" value="C:Golgi apparatus"/>
    <property type="evidence" value="ECO:0007669"/>
    <property type="project" value="TreeGrafter"/>
</dbReference>